<evidence type="ECO:0008006" key="3">
    <source>
        <dbReference type="Google" id="ProtNLM"/>
    </source>
</evidence>
<keyword evidence="2" id="KW-1185">Reference proteome</keyword>
<evidence type="ECO:0000313" key="1">
    <source>
        <dbReference type="EMBL" id="KAJ9584063.1"/>
    </source>
</evidence>
<gene>
    <name evidence="1" type="ORF">L9F63_021600</name>
</gene>
<comment type="caution">
    <text evidence="1">The sequence shown here is derived from an EMBL/GenBank/DDBJ whole genome shotgun (WGS) entry which is preliminary data.</text>
</comment>
<dbReference type="Proteomes" id="UP001233999">
    <property type="component" value="Unassembled WGS sequence"/>
</dbReference>
<evidence type="ECO:0000313" key="2">
    <source>
        <dbReference type="Proteomes" id="UP001233999"/>
    </source>
</evidence>
<accession>A0AAD7ZQL4</accession>
<organism evidence="1 2">
    <name type="scientific">Diploptera punctata</name>
    <name type="common">Pacific beetle cockroach</name>
    <dbReference type="NCBI Taxonomy" id="6984"/>
    <lineage>
        <taxon>Eukaryota</taxon>
        <taxon>Metazoa</taxon>
        <taxon>Ecdysozoa</taxon>
        <taxon>Arthropoda</taxon>
        <taxon>Hexapoda</taxon>
        <taxon>Insecta</taxon>
        <taxon>Pterygota</taxon>
        <taxon>Neoptera</taxon>
        <taxon>Polyneoptera</taxon>
        <taxon>Dictyoptera</taxon>
        <taxon>Blattodea</taxon>
        <taxon>Blaberoidea</taxon>
        <taxon>Blaberidae</taxon>
        <taxon>Diplopterinae</taxon>
        <taxon>Diploptera</taxon>
    </lineage>
</organism>
<dbReference type="AlphaFoldDB" id="A0AAD7ZQL4"/>
<name>A0AAD7ZQL4_DIPPU</name>
<reference evidence="1" key="2">
    <citation type="submission" date="2023-05" db="EMBL/GenBank/DDBJ databases">
        <authorList>
            <person name="Fouks B."/>
        </authorList>
    </citation>
    <scope>NUCLEOTIDE SEQUENCE</scope>
    <source>
        <strain evidence="1">Stay&amp;Tobe</strain>
        <tissue evidence="1">Testes</tissue>
    </source>
</reference>
<reference evidence="1" key="1">
    <citation type="journal article" date="2023" name="IScience">
        <title>Live-bearing cockroach genome reveals convergent evolutionary mechanisms linked to viviparity in insects and beyond.</title>
        <authorList>
            <person name="Fouks B."/>
            <person name="Harrison M.C."/>
            <person name="Mikhailova A.A."/>
            <person name="Marchal E."/>
            <person name="English S."/>
            <person name="Carruthers M."/>
            <person name="Jennings E.C."/>
            <person name="Chiamaka E.L."/>
            <person name="Frigard R.A."/>
            <person name="Pippel M."/>
            <person name="Attardo G.M."/>
            <person name="Benoit J.B."/>
            <person name="Bornberg-Bauer E."/>
            <person name="Tobe S.S."/>
        </authorList>
    </citation>
    <scope>NUCLEOTIDE SEQUENCE</scope>
    <source>
        <strain evidence="1">Stay&amp;Tobe</strain>
    </source>
</reference>
<sequence length="185" mass="20357">MVKHPVGNSVLEPAPFQEISPLQNKIIPISFLPRPPSLTSRPLTTAATSTQTTPDDVLHEIDLIDFRSFTNYTLGDISWLFDYFDSEDRLFVENTDNSTSKNMSYVVTGIILNSEVPDSNDGCSTPDGESGSCRIMSTCVQADFVDDYQMFLTYFCPIGRLAGVCCPYTIVGNNTTDLSTADVVD</sequence>
<dbReference type="EMBL" id="JASPKZ010007475">
    <property type="protein sequence ID" value="KAJ9584063.1"/>
    <property type="molecule type" value="Genomic_DNA"/>
</dbReference>
<proteinExistence type="predicted"/>
<protein>
    <recommendedName>
        <fullName evidence="3">Clip domain-containing protein</fullName>
    </recommendedName>
</protein>